<dbReference type="HOGENOM" id="CLU_075808_3_3_10"/>
<accession>A3I253</accession>
<protein>
    <submittedName>
        <fullName evidence="2">Lipoprotein</fullName>
    </submittedName>
</protein>
<dbReference type="Gene3D" id="2.40.128.270">
    <property type="match status" value="1"/>
</dbReference>
<sequence>MVEKISKLSIEQKQNMMNVFRSISIVFLVLVFTQCKTIYKTQMGLLSNKTWELETLGETAINTENFPNGLPTLEFKEAGYLAGFTGCNNFSGIYSLEGKDLKLNPGAMTEKACPGIDENDFIEALQKVTKFTGSKNKIDLLGEAGTLMSFTPKD</sequence>
<reference evidence="2 3" key="1">
    <citation type="journal article" date="2011" name="J. Bacteriol.">
        <title>Complete genome sequence of Algoriphagus sp. PR1, bacterial prey of a colony-forming choanoflagellate.</title>
        <authorList>
            <person name="Alegado R.A."/>
            <person name="Ferriera S."/>
            <person name="Nusbaum C."/>
            <person name="Young S.K."/>
            <person name="Zeng Q."/>
            <person name="Imamovic A."/>
            <person name="Fairclough S.R."/>
            <person name="King N."/>
        </authorList>
    </citation>
    <scope>NUCLEOTIDE SEQUENCE [LARGE SCALE GENOMIC DNA]</scope>
    <source>
        <strain evidence="2 3">PR1</strain>
    </source>
</reference>
<evidence type="ECO:0000313" key="3">
    <source>
        <dbReference type="Proteomes" id="UP000003919"/>
    </source>
</evidence>
<keyword evidence="3" id="KW-1185">Reference proteome</keyword>
<dbReference type="Pfam" id="PF03724">
    <property type="entry name" value="META"/>
    <property type="match status" value="1"/>
</dbReference>
<feature type="domain" description="DUF306" evidence="1">
    <location>
        <begin position="46"/>
        <end position="150"/>
    </location>
</feature>
<dbReference type="PANTHER" id="PTHR35535:SF2">
    <property type="entry name" value="DUF306 DOMAIN-CONTAINING PROTEIN"/>
    <property type="match status" value="1"/>
</dbReference>
<dbReference type="PANTHER" id="PTHR35535">
    <property type="entry name" value="HEAT SHOCK PROTEIN HSLJ"/>
    <property type="match status" value="1"/>
</dbReference>
<comment type="caution">
    <text evidence="2">The sequence shown here is derived from an EMBL/GenBank/DDBJ whole genome shotgun (WGS) entry which is preliminary data.</text>
</comment>
<keyword evidence="2" id="KW-0449">Lipoprotein</keyword>
<dbReference type="STRING" id="388413.ALPR1_04423"/>
<gene>
    <name evidence="2" type="ORF">ALPR1_04423</name>
</gene>
<evidence type="ECO:0000259" key="1">
    <source>
        <dbReference type="Pfam" id="PF03724"/>
    </source>
</evidence>
<dbReference type="InterPro" id="IPR053147">
    <property type="entry name" value="Hsp_HslJ-like"/>
</dbReference>
<dbReference type="eggNOG" id="COG3187">
    <property type="taxonomic scope" value="Bacteria"/>
</dbReference>
<dbReference type="InterPro" id="IPR038670">
    <property type="entry name" value="HslJ-like_sf"/>
</dbReference>
<dbReference type="EMBL" id="CM001023">
    <property type="protein sequence ID" value="EAZ79457.1"/>
    <property type="molecule type" value="Genomic_DNA"/>
</dbReference>
<dbReference type="Proteomes" id="UP000003919">
    <property type="component" value="Chromosome"/>
</dbReference>
<name>A3I253_9BACT</name>
<organism evidence="2 3">
    <name type="scientific">Algoriphagus machipongonensis</name>
    <dbReference type="NCBI Taxonomy" id="388413"/>
    <lineage>
        <taxon>Bacteria</taxon>
        <taxon>Pseudomonadati</taxon>
        <taxon>Bacteroidota</taxon>
        <taxon>Cytophagia</taxon>
        <taxon>Cytophagales</taxon>
        <taxon>Cyclobacteriaceae</taxon>
        <taxon>Algoriphagus</taxon>
    </lineage>
</organism>
<proteinExistence type="predicted"/>
<dbReference type="AlphaFoldDB" id="A3I253"/>
<dbReference type="EMBL" id="AAXU02000001">
    <property type="protein sequence ID" value="EAZ79457.1"/>
    <property type="molecule type" value="Genomic_DNA"/>
</dbReference>
<dbReference type="InterPro" id="IPR005184">
    <property type="entry name" value="DUF306_Meta_HslJ"/>
</dbReference>
<evidence type="ECO:0000313" key="2">
    <source>
        <dbReference type="EMBL" id="EAZ79457.1"/>
    </source>
</evidence>